<feature type="region of interest" description="Disordered" evidence="14">
    <location>
        <begin position="221"/>
        <end position="247"/>
    </location>
</feature>
<keyword evidence="9 13" id="KW-0863">Zinc-finger</keyword>
<evidence type="ECO:0000313" key="19">
    <source>
        <dbReference type="Proteomes" id="UP000694393"/>
    </source>
</evidence>
<dbReference type="CDD" id="cd19762">
    <property type="entry name" value="Bbox2_TRIM7-like"/>
    <property type="match status" value="1"/>
</dbReference>
<dbReference type="GO" id="GO:0005737">
    <property type="term" value="C:cytoplasm"/>
    <property type="evidence" value="ECO:0007669"/>
    <property type="project" value="UniProtKB-SubCell"/>
</dbReference>
<evidence type="ECO:0000259" key="17">
    <source>
        <dbReference type="PROSITE" id="PS50188"/>
    </source>
</evidence>
<dbReference type="SMART" id="SM00184">
    <property type="entry name" value="RING"/>
    <property type="match status" value="1"/>
</dbReference>
<comment type="subcellular location">
    <subcellularLocation>
        <location evidence="2">Cytoplasm</location>
    </subcellularLocation>
</comment>
<dbReference type="PROSITE" id="PS50119">
    <property type="entry name" value="ZF_BBOX"/>
    <property type="match status" value="1"/>
</dbReference>
<protein>
    <recommendedName>
        <fullName evidence="5">RING-type E3 ubiquitin transferase</fullName>
        <ecNumber evidence="5">2.3.2.27</ecNumber>
    </recommendedName>
</protein>
<dbReference type="InterPro" id="IPR013083">
    <property type="entry name" value="Znf_RING/FYVE/PHD"/>
</dbReference>
<accession>A0A8C8RK04</accession>
<dbReference type="Pfam" id="PF15227">
    <property type="entry name" value="zf-C3HC4_4"/>
    <property type="match status" value="1"/>
</dbReference>
<evidence type="ECO:0000259" key="16">
    <source>
        <dbReference type="PROSITE" id="PS50119"/>
    </source>
</evidence>
<dbReference type="PANTHER" id="PTHR24103">
    <property type="entry name" value="E3 UBIQUITIN-PROTEIN LIGASE TRIM"/>
    <property type="match status" value="1"/>
</dbReference>
<comment type="similarity">
    <text evidence="4">Belongs to the TRIM/RBCC family.</text>
</comment>
<dbReference type="InterPro" id="IPR020457">
    <property type="entry name" value="Znf_B-box_chordata"/>
</dbReference>
<dbReference type="PROSITE" id="PS00518">
    <property type="entry name" value="ZF_RING_1"/>
    <property type="match status" value="1"/>
</dbReference>
<dbReference type="InterPro" id="IPR043136">
    <property type="entry name" value="B30.2/SPRY_sf"/>
</dbReference>
<keyword evidence="6" id="KW-0963">Cytoplasm</keyword>
<keyword evidence="12" id="KW-0175">Coiled coil</keyword>
<evidence type="ECO:0000259" key="15">
    <source>
        <dbReference type="PROSITE" id="PS50089"/>
    </source>
</evidence>
<comment type="catalytic activity">
    <reaction evidence="1">
        <text>S-ubiquitinyl-[E2 ubiquitin-conjugating enzyme]-L-cysteine + [acceptor protein]-L-lysine = [E2 ubiquitin-conjugating enzyme]-L-cysteine + N(6)-ubiquitinyl-[acceptor protein]-L-lysine.</text>
        <dbReference type="EC" id="2.3.2.27"/>
    </reaction>
</comment>
<name>A0A8C8RK04_9SAUR</name>
<comment type="pathway">
    <text evidence="3">Protein modification; protein ubiquitination.</text>
</comment>
<feature type="compositionally biased region" description="Polar residues" evidence="14">
    <location>
        <begin position="227"/>
        <end position="244"/>
    </location>
</feature>
<evidence type="ECO:0000256" key="10">
    <source>
        <dbReference type="ARBA" id="ARBA00022786"/>
    </source>
</evidence>
<dbReference type="PROSITE" id="PS50188">
    <property type="entry name" value="B302_SPRY"/>
    <property type="match status" value="1"/>
</dbReference>
<evidence type="ECO:0000256" key="8">
    <source>
        <dbReference type="ARBA" id="ARBA00022723"/>
    </source>
</evidence>
<evidence type="ECO:0000256" key="12">
    <source>
        <dbReference type="ARBA" id="ARBA00023054"/>
    </source>
</evidence>
<dbReference type="InterPro" id="IPR035033">
    <property type="entry name" value="PRY/SPRY_TRIM39"/>
</dbReference>
<evidence type="ECO:0000256" key="5">
    <source>
        <dbReference type="ARBA" id="ARBA00012483"/>
    </source>
</evidence>
<dbReference type="InterPro" id="IPR000315">
    <property type="entry name" value="Znf_B-box"/>
</dbReference>
<evidence type="ECO:0000256" key="7">
    <source>
        <dbReference type="ARBA" id="ARBA00022679"/>
    </source>
</evidence>
<keyword evidence="19" id="KW-1185">Reference proteome</keyword>
<evidence type="ECO:0000256" key="1">
    <source>
        <dbReference type="ARBA" id="ARBA00000900"/>
    </source>
</evidence>
<dbReference type="InterPro" id="IPR013320">
    <property type="entry name" value="ConA-like_dom_sf"/>
</dbReference>
<evidence type="ECO:0000256" key="13">
    <source>
        <dbReference type="PROSITE-ProRule" id="PRU00024"/>
    </source>
</evidence>
<dbReference type="Pfam" id="PF00643">
    <property type="entry name" value="zf-B_box"/>
    <property type="match status" value="1"/>
</dbReference>
<dbReference type="InterPro" id="IPR006574">
    <property type="entry name" value="PRY"/>
</dbReference>
<evidence type="ECO:0000256" key="11">
    <source>
        <dbReference type="ARBA" id="ARBA00022833"/>
    </source>
</evidence>
<evidence type="ECO:0000313" key="18">
    <source>
        <dbReference type="Ensembl" id="ENSPCEP00000006677.1"/>
    </source>
</evidence>
<dbReference type="FunFam" id="2.60.120.920:FF:000004">
    <property type="entry name" value="Butyrophilin subfamily 1 member A1"/>
    <property type="match status" value="1"/>
</dbReference>
<reference evidence="18" key="1">
    <citation type="submission" date="2025-08" db="UniProtKB">
        <authorList>
            <consortium name="Ensembl"/>
        </authorList>
    </citation>
    <scope>IDENTIFICATION</scope>
</reference>
<evidence type="ECO:0000256" key="9">
    <source>
        <dbReference type="ARBA" id="ARBA00022771"/>
    </source>
</evidence>
<dbReference type="EC" id="2.3.2.27" evidence="5"/>
<evidence type="ECO:0000256" key="14">
    <source>
        <dbReference type="SAM" id="MobiDB-lite"/>
    </source>
</evidence>
<feature type="domain" description="B box-type" evidence="16">
    <location>
        <begin position="95"/>
        <end position="136"/>
    </location>
</feature>
<dbReference type="SMART" id="SM00336">
    <property type="entry name" value="BBOX"/>
    <property type="match status" value="1"/>
</dbReference>
<dbReference type="SMART" id="SM00589">
    <property type="entry name" value="PRY"/>
    <property type="match status" value="1"/>
</dbReference>
<dbReference type="Gene3D" id="3.30.160.60">
    <property type="entry name" value="Classic Zinc Finger"/>
    <property type="match status" value="1"/>
</dbReference>
<dbReference type="Gene3D" id="2.60.120.920">
    <property type="match status" value="1"/>
</dbReference>
<keyword evidence="8" id="KW-0479">Metal-binding</keyword>
<keyword evidence="11" id="KW-0862">Zinc</keyword>
<dbReference type="Pfam" id="PF00622">
    <property type="entry name" value="SPRY"/>
    <property type="match status" value="1"/>
</dbReference>
<dbReference type="PRINTS" id="PR01407">
    <property type="entry name" value="BUTYPHLNCDUF"/>
</dbReference>
<dbReference type="SMART" id="SM00449">
    <property type="entry name" value="SPRY"/>
    <property type="match status" value="1"/>
</dbReference>
<dbReference type="InterPro" id="IPR003879">
    <property type="entry name" value="Butyrophylin_SPRY"/>
</dbReference>
<feature type="domain" description="B30.2/SPRY" evidence="17">
    <location>
        <begin position="232"/>
        <end position="424"/>
    </location>
</feature>
<dbReference type="InterPro" id="IPR050143">
    <property type="entry name" value="TRIM/RBCC"/>
</dbReference>
<reference evidence="18" key="2">
    <citation type="submission" date="2025-09" db="UniProtKB">
        <authorList>
            <consortium name="Ensembl"/>
        </authorList>
    </citation>
    <scope>IDENTIFICATION</scope>
</reference>
<dbReference type="GO" id="GO:0061630">
    <property type="term" value="F:ubiquitin protein ligase activity"/>
    <property type="evidence" value="ECO:0007669"/>
    <property type="project" value="UniProtKB-EC"/>
</dbReference>
<dbReference type="SUPFAM" id="SSF57850">
    <property type="entry name" value="RING/U-box"/>
    <property type="match status" value="1"/>
</dbReference>
<dbReference type="GO" id="GO:0008270">
    <property type="term" value="F:zinc ion binding"/>
    <property type="evidence" value="ECO:0007669"/>
    <property type="project" value="UniProtKB-KW"/>
</dbReference>
<dbReference type="Pfam" id="PF13765">
    <property type="entry name" value="PRY"/>
    <property type="match status" value="1"/>
</dbReference>
<dbReference type="SUPFAM" id="SSF57845">
    <property type="entry name" value="B-box zinc-binding domain"/>
    <property type="match status" value="1"/>
</dbReference>
<dbReference type="Gene3D" id="3.30.40.10">
    <property type="entry name" value="Zinc/RING finger domain, C3HC4 (zinc finger)"/>
    <property type="match status" value="1"/>
</dbReference>
<dbReference type="Ensembl" id="ENSPCET00000006918.1">
    <property type="protein sequence ID" value="ENSPCEP00000006677.1"/>
    <property type="gene ID" value="ENSPCEG00000005227.1"/>
</dbReference>
<feature type="domain" description="RING-type" evidence="15">
    <location>
        <begin position="16"/>
        <end position="61"/>
    </location>
</feature>
<proteinExistence type="inferred from homology"/>
<keyword evidence="10" id="KW-0833">Ubl conjugation pathway</keyword>
<keyword evidence="7" id="KW-0808">Transferase</keyword>
<dbReference type="InterPro" id="IPR003877">
    <property type="entry name" value="SPRY_dom"/>
</dbReference>
<dbReference type="AlphaFoldDB" id="A0A8C8RK04"/>
<evidence type="ECO:0000256" key="2">
    <source>
        <dbReference type="ARBA" id="ARBA00004496"/>
    </source>
</evidence>
<evidence type="ECO:0000256" key="3">
    <source>
        <dbReference type="ARBA" id="ARBA00004906"/>
    </source>
</evidence>
<sequence>MASPATAAEIQDELICSICLEYLTKPVTITCGHNFCQACITQHCEEWEKGRRVELTCPQCRELFQKGEFKPNTQLNNIVQKIKQLERHPGKGKEPKADLCKRHEKRLKLFCEEDGEAICWVCEKSRDHRWHTVVPIEEAAQDYKVKEKRAMITGEFNRLHTWLKEEEQGLLQRLAEEERETLQRLQENVSKLSQQSSSLKQLIAELEKKCQQRVAELLKVRDRRHQNSSSVQRTNRPLGQNPVSSKPLWVDVTLDPDTAHPELVLSEDRKRVRHGDKRQDLPDTPARFDPCPCVLGAEQFTGGRRYWEVEVGHKTEWSLGVCRESVSKKGTVTLTPGNGYWAVWLRTGEYKARTSPSAPLPVRVRPSRVGIFLDYEAGEVSFYNVTDGSHLFTFTDTFSGTLRPYFYPGLNAGDCPPSTDQTQACSQGA</sequence>
<dbReference type="InterPro" id="IPR017907">
    <property type="entry name" value="Znf_RING_CS"/>
</dbReference>
<dbReference type="InterPro" id="IPR001870">
    <property type="entry name" value="B30.2/SPRY"/>
</dbReference>
<organism evidence="18 19">
    <name type="scientific">Pelusios castaneus</name>
    <name type="common">West African mud turtle</name>
    <dbReference type="NCBI Taxonomy" id="367368"/>
    <lineage>
        <taxon>Eukaryota</taxon>
        <taxon>Metazoa</taxon>
        <taxon>Chordata</taxon>
        <taxon>Craniata</taxon>
        <taxon>Vertebrata</taxon>
        <taxon>Euteleostomi</taxon>
        <taxon>Archelosauria</taxon>
        <taxon>Testudinata</taxon>
        <taxon>Testudines</taxon>
        <taxon>Pleurodira</taxon>
        <taxon>Pelomedusidae</taxon>
        <taxon>Pelusios</taxon>
    </lineage>
</organism>
<evidence type="ECO:0000256" key="6">
    <source>
        <dbReference type="ARBA" id="ARBA00022490"/>
    </source>
</evidence>
<dbReference type="CDD" id="cd13745">
    <property type="entry name" value="SPRY_PRY_TRIM39"/>
    <property type="match status" value="1"/>
</dbReference>
<dbReference type="SUPFAM" id="SSF49899">
    <property type="entry name" value="Concanavalin A-like lectins/glucanases"/>
    <property type="match status" value="1"/>
</dbReference>
<dbReference type="PRINTS" id="PR01406">
    <property type="entry name" value="BBOXZNFINGER"/>
</dbReference>
<dbReference type="InterPro" id="IPR001841">
    <property type="entry name" value="Znf_RING"/>
</dbReference>
<dbReference type="PROSITE" id="PS50089">
    <property type="entry name" value="ZF_RING_2"/>
    <property type="match status" value="1"/>
</dbReference>
<evidence type="ECO:0000256" key="4">
    <source>
        <dbReference type="ARBA" id="ARBA00008518"/>
    </source>
</evidence>
<dbReference type="Proteomes" id="UP000694393">
    <property type="component" value="Unplaced"/>
</dbReference>